<keyword evidence="2" id="KW-0645">Protease</keyword>
<dbReference type="AlphaFoldDB" id="A0A6B2KYQ7"/>
<keyword evidence="3 8" id="KW-0479">Metal-binding</keyword>
<dbReference type="Gene3D" id="2.60.40.10">
    <property type="entry name" value="Immunoglobulins"/>
    <property type="match status" value="1"/>
</dbReference>
<evidence type="ECO:0000256" key="7">
    <source>
        <dbReference type="PIRSR" id="PIRSR601577-1"/>
    </source>
</evidence>
<evidence type="ECO:0000256" key="4">
    <source>
        <dbReference type="ARBA" id="ARBA00022801"/>
    </source>
</evidence>
<dbReference type="CDD" id="cd00102">
    <property type="entry name" value="IPT"/>
    <property type="match status" value="1"/>
</dbReference>
<dbReference type="SUPFAM" id="SSF55486">
    <property type="entry name" value="Metalloproteases ('zincins'), catalytic domain"/>
    <property type="match status" value="1"/>
</dbReference>
<feature type="transmembrane region" description="Helical" evidence="9">
    <location>
        <begin position="613"/>
        <end position="636"/>
    </location>
</feature>
<evidence type="ECO:0000256" key="2">
    <source>
        <dbReference type="ARBA" id="ARBA00022670"/>
    </source>
</evidence>
<accession>A0A6B2KYQ7</accession>
<dbReference type="PANTHER" id="PTHR10942">
    <property type="entry name" value="LEISHMANOLYSIN-LIKE PEPTIDASE"/>
    <property type="match status" value="1"/>
</dbReference>
<keyword evidence="9" id="KW-0812">Transmembrane</keyword>
<keyword evidence="5 8" id="KW-0862">Zinc</keyword>
<comment type="similarity">
    <text evidence="1">Belongs to the peptidase M8 family.</text>
</comment>
<dbReference type="EMBL" id="GIBP01000925">
    <property type="protein sequence ID" value="NDV29894.1"/>
    <property type="molecule type" value="Transcribed_RNA"/>
</dbReference>
<dbReference type="GO" id="GO:0016020">
    <property type="term" value="C:membrane"/>
    <property type="evidence" value="ECO:0007669"/>
    <property type="project" value="InterPro"/>
</dbReference>
<dbReference type="InterPro" id="IPR001577">
    <property type="entry name" value="Peptidase_M8"/>
</dbReference>
<protein>
    <recommendedName>
        <fullName evidence="10">IPT/TIG domain-containing protein</fullName>
    </recommendedName>
</protein>
<name>A0A6B2KYQ7_9EUKA</name>
<dbReference type="Pfam" id="PF01457">
    <property type="entry name" value="Peptidase_M8"/>
    <property type="match status" value="1"/>
</dbReference>
<feature type="active site" evidence="7">
    <location>
        <position position="154"/>
    </location>
</feature>
<dbReference type="InterPro" id="IPR002909">
    <property type="entry name" value="IPT_dom"/>
</dbReference>
<dbReference type="GO" id="GO:0007155">
    <property type="term" value="P:cell adhesion"/>
    <property type="evidence" value="ECO:0007669"/>
    <property type="project" value="InterPro"/>
</dbReference>
<feature type="binding site" evidence="8">
    <location>
        <position position="157"/>
    </location>
    <ligand>
        <name>Zn(2+)</name>
        <dbReference type="ChEBI" id="CHEBI:29105"/>
        <note>catalytic</note>
    </ligand>
</feature>
<dbReference type="GO" id="GO:0046872">
    <property type="term" value="F:metal ion binding"/>
    <property type="evidence" value="ECO:0007669"/>
    <property type="project" value="UniProtKB-KW"/>
</dbReference>
<evidence type="ECO:0000313" key="11">
    <source>
        <dbReference type="EMBL" id="NDV29894.1"/>
    </source>
</evidence>
<evidence type="ECO:0000256" key="1">
    <source>
        <dbReference type="ARBA" id="ARBA00005860"/>
    </source>
</evidence>
<comment type="cofactor">
    <cofactor evidence="8">
        <name>Zn(2+)</name>
        <dbReference type="ChEBI" id="CHEBI:29105"/>
    </cofactor>
    <text evidence="8">Binds 1 zinc ion per subunit.</text>
</comment>
<keyword evidence="9" id="KW-1133">Transmembrane helix</keyword>
<feature type="binding site" evidence="8">
    <location>
        <position position="153"/>
    </location>
    <ligand>
        <name>Zn(2+)</name>
        <dbReference type="ChEBI" id="CHEBI:29105"/>
        <note>catalytic</note>
    </ligand>
</feature>
<reference evidence="11" key="1">
    <citation type="journal article" date="2020" name="J. Eukaryot. Microbiol.">
        <title>De novo Sequencing, Assembly and Annotation of the Transcriptome for the Free-Living Testate Amoeba Arcella intermedia.</title>
        <authorList>
            <person name="Ribeiro G.M."/>
            <person name="Porfirio-Sousa A.L."/>
            <person name="Maurer-Alcala X.X."/>
            <person name="Katz L.A."/>
            <person name="Lahr D.J.G."/>
        </authorList>
    </citation>
    <scope>NUCLEOTIDE SEQUENCE</scope>
</reference>
<keyword evidence="9" id="KW-0472">Membrane</keyword>
<dbReference type="InterPro" id="IPR014756">
    <property type="entry name" value="Ig_E-set"/>
</dbReference>
<feature type="binding site" evidence="8">
    <location>
        <position position="243"/>
    </location>
    <ligand>
        <name>Zn(2+)</name>
        <dbReference type="ChEBI" id="CHEBI:29105"/>
        <note>catalytic</note>
    </ligand>
</feature>
<dbReference type="GO" id="GO:0004222">
    <property type="term" value="F:metalloendopeptidase activity"/>
    <property type="evidence" value="ECO:0007669"/>
    <property type="project" value="InterPro"/>
</dbReference>
<dbReference type="Pfam" id="PF01833">
    <property type="entry name" value="TIG"/>
    <property type="match status" value="1"/>
</dbReference>
<dbReference type="PANTHER" id="PTHR10942:SF51">
    <property type="entry name" value="IPT_TIG DOMAIN-CONTAINING PROTEIN"/>
    <property type="match status" value="1"/>
</dbReference>
<dbReference type="Gene3D" id="3.10.170.20">
    <property type="match status" value="1"/>
</dbReference>
<dbReference type="Gene3D" id="2.10.55.10">
    <property type="entry name" value="Leishmanolysin domain 3"/>
    <property type="match status" value="1"/>
</dbReference>
<dbReference type="SUPFAM" id="SSF81296">
    <property type="entry name" value="E set domains"/>
    <property type="match status" value="1"/>
</dbReference>
<evidence type="ECO:0000256" key="3">
    <source>
        <dbReference type="ARBA" id="ARBA00022723"/>
    </source>
</evidence>
<keyword evidence="4" id="KW-0378">Hydrolase</keyword>
<feature type="domain" description="IPT/TIG" evidence="10">
    <location>
        <begin position="501"/>
        <end position="556"/>
    </location>
</feature>
<sequence length="681" mass="74542">MDSDPYTCYSAGSTVSALSGRSVVNYRCTAADVLTETKKSYLVDTLLKKSVGWLESALNVVRGTGNLLINTASCSANALEVPVSSLYQSSGVDADFILFVTSRPILGGSTLAFASTCVVDNLGRPLAGQANFNTSNLVGVANDLPRQAGVATHEISHALGFSSGRWTYGTFVQYNGQDSAGNWVINRLPPSSCYTTVPAGTMYDSHDVIITPTVLATASILFGYSVDGAALEDGGGSGTAGSHWEKRIFMNEYMTGSEVNWPILSNLTLSLFKDSGWYTVNFDVADTLVWGRGLGTDFVNQNCGQWLKKFPTRPGFCSSVDSLGTNVQCNYDRRGYGLCNLLDTYTNLPSIYRHYTSATTGGQSMLADYCGYFGQEGLTTWCNIGATNIQQASDYFNFLGTNDYGEQFGLGSRCLSTTLARVNTPITLDSFTNILLPGPPSVRCYNSTCAGPDDFRVQVNGIWYKCPWSSSVSAISYGGKVTCPSQDEHLCDGAKVDNNWPAVTSVYPTSGKPATTVTITGNFLINQFNYTVWMEVECTNVKVVSNSTIVATIPGGDHFVSLADLAIFRTAKNIYVKDSQGRTALLVNSFIIQVPFDAEYLKNLFNWMGANPLWAFIIWLIILLPFFCCCCIIYKCCCKKPKKPRRAANHEYTNEREYYDDDYEVDDYYDQMQKRPAAPKK</sequence>
<evidence type="ECO:0000259" key="10">
    <source>
        <dbReference type="Pfam" id="PF01833"/>
    </source>
</evidence>
<dbReference type="InterPro" id="IPR013783">
    <property type="entry name" value="Ig-like_fold"/>
</dbReference>
<evidence type="ECO:0000256" key="8">
    <source>
        <dbReference type="PIRSR" id="PIRSR601577-2"/>
    </source>
</evidence>
<dbReference type="GO" id="GO:0006508">
    <property type="term" value="P:proteolysis"/>
    <property type="evidence" value="ECO:0007669"/>
    <property type="project" value="UniProtKB-KW"/>
</dbReference>
<dbReference type="Gene3D" id="3.90.132.10">
    <property type="entry name" value="Leishmanolysin , domain 2"/>
    <property type="match status" value="1"/>
</dbReference>
<evidence type="ECO:0000256" key="6">
    <source>
        <dbReference type="ARBA" id="ARBA00023049"/>
    </source>
</evidence>
<organism evidence="11">
    <name type="scientific">Arcella intermedia</name>
    <dbReference type="NCBI Taxonomy" id="1963864"/>
    <lineage>
        <taxon>Eukaryota</taxon>
        <taxon>Amoebozoa</taxon>
        <taxon>Tubulinea</taxon>
        <taxon>Elardia</taxon>
        <taxon>Arcellinida</taxon>
        <taxon>Sphaerothecina</taxon>
        <taxon>Arcellidae</taxon>
        <taxon>Arcella</taxon>
    </lineage>
</organism>
<evidence type="ECO:0000256" key="5">
    <source>
        <dbReference type="ARBA" id="ARBA00022833"/>
    </source>
</evidence>
<proteinExistence type="inferred from homology"/>
<dbReference type="FunFam" id="3.90.132.10:FF:000001">
    <property type="entry name" value="leishmanolysin-like peptidase isoform X2"/>
    <property type="match status" value="1"/>
</dbReference>
<keyword evidence="6 8" id="KW-0482">Metalloprotease</keyword>
<dbReference type="GO" id="GO:0005737">
    <property type="term" value="C:cytoplasm"/>
    <property type="evidence" value="ECO:0007669"/>
    <property type="project" value="TreeGrafter"/>
</dbReference>
<evidence type="ECO:0000256" key="9">
    <source>
        <dbReference type="SAM" id="Phobius"/>
    </source>
</evidence>